<feature type="domain" description="Putative Flp pilus-assembly TadG-like N-terminal" evidence="3">
    <location>
        <begin position="17"/>
        <end position="61"/>
    </location>
</feature>
<dbReference type="Gene3D" id="3.40.50.410">
    <property type="entry name" value="von Willebrand factor, type A domain"/>
    <property type="match status" value="2"/>
</dbReference>
<evidence type="ECO:0000313" key="5">
    <source>
        <dbReference type="Proteomes" id="UP000326857"/>
    </source>
</evidence>
<dbReference type="EMBL" id="CABVLI010000039">
    <property type="protein sequence ID" value="VVT13265.1"/>
    <property type="molecule type" value="Genomic_DNA"/>
</dbReference>
<keyword evidence="2" id="KW-0472">Membrane</keyword>
<protein>
    <recommendedName>
        <fullName evidence="3">Putative Flp pilus-assembly TadG-like N-terminal domain-containing protein</fullName>
    </recommendedName>
</protein>
<evidence type="ECO:0000259" key="3">
    <source>
        <dbReference type="Pfam" id="PF13400"/>
    </source>
</evidence>
<dbReference type="AlphaFoldDB" id="A0A5E7Z2V1"/>
<dbReference type="SUPFAM" id="SSF53300">
    <property type="entry name" value="vWA-like"/>
    <property type="match status" value="1"/>
</dbReference>
<organism evidence="4 5">
    <name type="scientific">Sphingomonas aurantiaca</name>
    <dbReference type="NCBI Taxonomy" id="185949"/>
    <lineage>
        <taxon>Bacteria</taxon>
        <taxon>Pseudomonadati</taxon>
        <taxon>Pseudomonadota</taxon>
        <taxon>Alphaproteobacteria</taxon>
        <taxon>Sphingomonadales</taxon>
        <taxon>Sphingomonadaceae</taxon>
        <taxon>Sphingomonas</taxon>
    </lineage>
</organism>
<sequence>MATAGGLLGRLRRDTKGNTLAIMAAAMIPLCAIAGSAIDMARLYVVKSRMQQACDAGVLAGRKFMTDSTNTTLDANATTQAKVFFANNLRTGWMGTVSANFTPVKTTENRVAGTAVVVVPMTIMKIFAAPNVTLNVACEARYDVADTDVLFVLDTTGSMACLPSDSDSACSSYVGSAGNNSYTRPSKQAADSSSGYAGLDQVAGYAGTTGYSVPEKNGSRIAALRKAVVDFYDTMALNVQSTTHVRYGFVTYSSSVNAGAAVQAKSTGYMLGGPGAASVWTYQSRKVTADNNEGNPVVTTDNTNAKNCPTAANPTVTRTPAGTTSQPYAYDPGTRRASVATRYWNSGTSKCTTSTQSVSAVWTYQAYPMDVTGYVAGGTVTDPTEINGSTTAWLGCIEERVTTPKTMTFNTSSLPADLDPDLVPSNDDTRWRPLWPDVEYERFSSYKYWNTTYYNYTTNSITVNDNGGDTGLWEKMNSQAKQKGGWVACGKPVQRLTTMTKSQVQGYVNAADFVPLGGTYHDAGMIWGTRMLSTKGVFASDNAPWPGRGATNKVLVFLTDGDMSPSPNSYGMYAMECYDNRVTGGDLSNQKAYHNARLLAECAKAQDMQIDVWTVSIAPAATAEMKQCATTSDQALATTNGDDLSAAFVRIAQQVARLRLSK</sequence>
<dbReference type="Proteomes" id="UP000326857">
    <property type="component" value="Unassembled WGS sequence"/>
</dbReference>
<dbReference type="Pfam" id="PF13400">
    <property type="entry name" value="Tad"/>
    <property type="match status" value="1"/>
</dbReference>
<accession>A0A5E7Z2V1</accession>
<keyword evidence="2" id="KW-1133">Transmembrane helix</keyword>
<evidence type="ECO:0000313" key="4">
    <source>
        <dbReference type="EMBL" id="VVT13265.1"/>
    </source>
</evidence>
<proteinExistence type="predicted"/>
<name>A0A5E7Z2V1_9SPHN</name>
<dbReference type="InterPro" id="IPR036465">
    <property type="entry name" value="vWFA_dom_sf"/>
</dbReference>
<gene>
    <name evidence="4" type="ORF">SPHINGO391_440091</name>
</gene>
<keyword evidence="2" id="KW-0812">Transmembrane</keyword>
<reference evidence="4 5" key="1">
    <citation type="submission" date="2019-09" db="EMBL/GenBank/DDBJ databases">
        <authorList>
            <person name="Dittami M. S."/>
        </authorList>
    </citation>
    <scope>NUCLEOTIDE SEQUENCE [LARGE SCALE GENOMIC DNA]</scope>
    <source>
        <strain evidence="4">SPHINGO391</strain>
    </source>
</reference>
<evidence type="ECO:0000256" key="2">
    <source>
        <dbReference type="SAM" id="Phobius"/>
    </source>
</evidence>
<dbReference type="InterPro" id="IPR028087">
    <property type="entry name" value="Tad_N"/>
</dbReference>
<evidence type="ECO:0000256" key="1">
    <source>
        <dbReference type="SAM" id="MobiDB-lite"/>
    </source>
</evidence>
<feature type="region of interest" description="Disordered" evidence="1">
    <location>
        <begin position="291"/>
        <end position="326"/>
    </location>
</feature>
<feature type="transmembrane region" description="Helical" evidence="2">
    <location>
        <begin position="20"/>
        <end position="41"/>
    </location>
</feature>